<reference evidence="1 2" key="1">
    <citation type="submission" date="2020-03" db="EMBL/GenBank/DDBJ databases">
        <authorList>
            <person name="Holtappels D."/>
            <person name="Bomans J.P.J."/>
            <person name="Lavigne R."/>
            <person name="Wagemans J."/>
        </authorList>
    </citation>
    <scope>NUCLEOTIDE SEQUENCE [LARGE SCALE GENOMIC DNA]</scope>
    <source>
        <strain evidence="1 2">OLIVR1</strain>
    </source>
</reference>
<gene>
    <name evidence="1" type="ORF">Ab1vBOLIVR1_gp36</name>
</gene>
<sequence>MMLILRQRIHWKAPSTMWFSITFRKFLVRQRTLLLTPSRHSLIILLIWVITRFSPLHLLSR</sequence>
<evidence type="ECO:0000313" key="2">
    <source>
        <dbReference type="Proteomes" id="UP000671973"/>
    </source>
</evidence>
<evidence type="ECO:0000313" key="1">
    <source>
        <dbReference type="EMBL" id="QIW87231.1"/>
    </source>
</evidence>
<dbReference type="Proteomes" id="UP000671973">
    <property type="component" value="Segment"/>
</dbReference>
<keyword evidence="2" id="KW-1185">Reference proteome</keyword>
<protein>
    <submittedName>
        <fullName evidence="1">Uncharacterized protein</fullName>
    </submittedName>
</protein>
<organism evidence="1 2">
    <name type="scientific">Agrobacterium phage OLIVR1</name>
    <dbReference type="NCBI Taxonomy" id="2723769"/>
    <lineage>
        <taxon>Viruses</taxon>
        <taxon>Duplodnaviria</taxon>
        <taxon>Heunggongvirae</taxon>
        <taxon>Uroviricota</taxon>
        <taxon>Caudoviricetes</taxon>
        <taxon>Schitoviridae</taxon>
        <taxon>Oliverunavirus</taxon>
        <taxon>Oliverunavirus OLIVR1</taxon>
    </lineage>
</organism>
<name>A0A858MSE8_9CAUD</name>
<proteinExistence type="predicted"/>
<dbReference type="EMBL" id="MT234338">
    <property type="protein sequence ID" value="QIW87231.1"/>
    <property type="molecule type" value="Genomic_DNA"/>
</dbReference>
<accession>A0A858MSE8</accession>